<evidence type="ECO:0008006" key="4">
    <source>
        <dbReference type="Google" id="ProtNLM"/>
    </source>
</evidence>
<feature type="region of interest" description="Disordered" evidence="1">
    <location>
        <begin position="616"/>
        <end position="642"/>
    </location>
</feature>
<dbReference type="InterPro" id="IPR014752">
    <property type="entry name" value="Arrestin-like_C"/>
</dbReference>
<dbReference type="EMBL" id="NAJQ01000583">
    <property type="protein sequence ID" value="TKA67317.1"/>
    <property type="molecule type" value="Genomic_DNA"/>
</dbReference>
<dbReference type="Proteomes" id="UP000309340">
    <property type="component" value="Unassembled WGS sequence"/>
</dbReference>
<feature type="compositionally biased region" description="Low complexity" evidence="1">
    <location>
        <begin position="150"/>
        <end position="170"/>
    </location>
</feature>
<feature type="region of interest" description="Disordered" evidence="1">
    <location>
        <begin position="41"/>
        <end position="106"/>
    </location>
</feature>
<feature type="region of interest" description="Disordered" evidence="1">
    <location>
        <begin position="120"/>
        <end position="343"/>
    </location>
</feature>
<sequence>MPPATTPSNIRAYVQWREPSVYAGEDIECIITFKNIGRTVEDEQGEDVQTPPANGNGYGHGRTPSYATSAAPSRRTSIAQGWPTPSRALSVTAAKGAPPSRGHRPALSLNVVSAPSRTGLRSAPLQIRTPHSTIRSVKGHGRSLSIMSLGSDSPSDSGPPAASRPPGARPTKGHGRSASLQVPPKTAPLQISVGLGIGAPRQPSPLYESVTPPALPEGQDNHLPINPGRRRPGVVSADNTPQLCRQANLRRSPKSIGFGAEFKFPAQPAVRRSPSPPKPGGSPTTMHSSQQRPPSPRPADGWSGALSNLNPITRVMSESSTVSGTPRSSSEFYSMSNHSDETITSEAPYHTQENGRFLPKVALSRQAQRSRQSSYRGPAGPETLMMGYVQTMGNFTLDGSLVNAAPFEEVKRKGAQTGGGVVGVERSKRTSGMFGAFSWGNIGESLGGLLGGDEMSSMAQMKATAGSPSIPLLSTPQSLQFVDLRLAPGESRSYSYRFALPRGLPPSHRGRALKVQYHLSIGVQRPGGQVLKHVEVPFRVLGSYNARGETLGHDLMSPYILLQDAARTASITRNAQSPFGVATFSVKEPQKTVKTSKQGLEDFLRYTERLLERSENANAALLSPTSPATSPSRMRMQSTVDQPPASIKEAIDFAILRSNFAKASGKQKSAEAQSTNRFNIARSGQPVAILTLLRPAYRLGEAVTGIIDFTAPPPTSGLPAQASTYSVLLELESAERVDPSLALRSSSSINRVTRKSHAAVHENTLFARQVPFSLGVPHTAAPTFETTGVSLTWRLRVEFTTQRQQLGATSGVHGQGVMEGEDMLEELGTDERGTSLIARERLLADTFEITIPLRVYGAAGVEGVGSRSEGLEV</sequence>
<accession>A0A4U0WW31</accession>
<feature type="compositionally biased region" description="Low complexity" evidence="1">
    <location>
        <begin position="619"/>
        <end position="632"/>
    </location>
</feature>
<dbReference type="STRING" id="329884.A0A4U0WW31"/>
<organism evidence="2 3">
    <name type="scientific">Friedmanniomyces simplex</name>
    <dbReference type="NCBI Taxonomy" id="329884"/>
    <lineage>
        <taxon>Eukaryota</taxon>
        <taxon>Fungi</taxon>
        <taxon>Dikarya</taxon>
        <taxon>Ascomycota</taxon>
        <taxon>Pezizomycotina</taxon>
        <taxon>Dothideomycetes</taxon>
        <taxon>Dothideomycetidae</taxon>
        <taxon>Mycosphaerellales</taxon>
        <taxon>Teratosphaeriaceae</taxon>
        <taxon>Friedmanniomyces</taxon>
    </lineage>
</organism>
<proteinExistence type="predicted"/>
<feature type="compositionally biased region" description="Polar residues" evidence="1">
    <location>
        <begin position="65"/>
        <end position="79"/>
    </location>
</feature>
<dbReference type="PANTHER" id="PTHR12507">
    <property type="entry name" value="REDUCED GROWTH PHENOTYPE 1 RGP1, YEAST -RELATED"/>
    <property type="match status" value="1"/>
</dbReference>
<evidence type="ECO:0000313" key="2">
    <source>
        <dbReference type="EMBL" id="TKA67317.1"/>
    </source>
</evidence>
<protein>
    <recommendedName>
        <fullName evidence="4">Rgp1-domain-containing protein</fullName>
    </recommendedName>
</protein>
<reference evidence="2 3" key="1">
    <citation type="submission" date="2017-03" db="EMBL/GenBank/DDBJ databases">
        <title>Genomes of endolithic fungi from Antarctica.</title>
        <authorList>
            <person name="Coleine C."/>
            <person name="Masonjones S."/>
            <person name="Stajich J.E."/>
        </authorList>
    </citation>
    <scope>NUCLEOTIDE SEQUENCE [LARGE SCALE GENOMIC DNA]</scope>
    <source>
        <strain evidence="2 3">CCFEE 5184</strain>
    </source>
</reference>
<evidence type="ECO:0000313" key="3">
    <source>
        <dbReference type="Proteomes" id="UP000309340"/>
    </source>
</evidence>
<dbReference type="Gene3D" id="2.60.40.640">
    <property type="match status" value="1"/>
</dbReference>
<dbReference type="InterPro" id="IPR014848">
    <property type="entry name" value="Rgp1"/>
</dbReference>
<keyword evidence="3" id="KW-1185">Reference proteome</keyword>
<name>A0A4U0WW31_9PEZI</name>
<dbReference type="Pfam" id="PF08737">
    <property type="entry name" value="Rgp1"/>
    <property type="match status" value="1"/>
</dbReference>
<feature type="compositionally biased region" description="Polar residues" evidence="1">
    <location>
        <begin position="332"/>
        <end position="343"/>
    </location>
</feature>
<evidence type="ECO:0000256" key="1">
    <source>
        <dbReference type="SAM" id="MobiDB-lite"/>
    </source>
</evidence>
<dbReference type="OrthoDB" id="1918at2759"/>
<gene>
    <name evidence="2" type="ORF">B0A55_09070</name>
</gene>
<feature type="compositionally biased region" description="Low complexity" evidence="1">
    <location>
        <begin position="317"/>
        <end position="331"/>
    </location>
</feature>
<dbReference type="AlphaFoldDB" id="A0A4U0WW31"/>
<comment type="caution">
    <text evidence="2">The sequence shown here is derived from an EMBL/GenBank/DDBJ whole genome shotgun (WGS) entry which is preliminary data.</text>
</comment>